<feature type="non-terminal residue" evidence="2">
    <location>
        <position position="143"/>
    </location>
</feature>
<organism evidence="2 3">
    <name type="scientific">Smittium culicis</name>
    <dbReference type="NCBI Taxonomy" id="133412"/>
    <lineage>
        <taxon>Eukaryota</taxon>
        <taxon>Fungi</taxon>
        <taxon>Fungi incertae sedis</taxon>
        <taxon>Zoopagomycota</taxon>
        <taxon>Kickxellomycotina</taxon>
        <taxon>Harpellomycetes</taxon>
        <taxon>Harpellales</taxon>
        <taxon>Legeriomycetaceae</taxon>
        <taxon>Smittium</taxon>
    </lineage>
</organism>
<keyword evidence="1" id="KW-0812">Transmembrane</keyword>
<comment type="caution">
    <text evidence="2">The sequence shown here is derived from an EMBL/GenBank/DDBJ whole genome shotgun (WGS) entry which is preliminary data.</text>
</comment>
<dbReference type="EMBL" id="LSSM01003553">
    <property type="protein sequence ID" value="OMJ17557.1"/>
    <property type="molecule type" value="Genomic_DNA"/>
</dbReference>
<evidence type="ECO:0008006" key="4">
    <source>
        <dbReference type="Google" id="ProtNLM"/>
    </source>
</evidence>
<keyword evidence="1" id="KW-1133">Transmembrane helix</keyword>
<evidence type="ECO:0000256" key="1">
    <source>
        <dbReference type="SAM" id="Phobius"/>
    </source>
</evidence>
<reference evidence="3" key="1">
    <citation type="submission" date="2017-01" db="EMBL/GenBank/DDBJ databases">
        <authorList>
            <person name="Wang Y."/>
            <person name="White M."/>
            <person name="Kvist S."/>
            <person name="Moncalvo J.-M."/>
        </authorList>
    </citation>
    <scope>NUCLEOTIDE SEQUENCE [LARGE SCALE GENOMIC DNA]</scope>
    <source>
        <strain evidence="3">ID-206-W2</strain>
    </source>
</reference>
<keyword evidence="3" id="KW-1185">Reference proteome</keyword>
<evidence type="ECO:0000313" key="2">
    <source>
        <dbReference type="EMBL" id="OMJ17557.1"/>
    </source>
</evidence>
<dbReference type="InterPro" id="IPR029033">
    <property type="entry name" value="His_PPase_superfam"/>
</dbReference>
<feature type="transmembrane region" description="Helical" evidence="1">
    <location>
        <begin position="6"/>
        <end position="30"/>
    </location>
</feature>
<sequence>MSYFTFYSFFTAAILRIYVLLIIISGACGVKSTLNFKEDPEGIKFNNFGHKCVCQAESIEKNGYKPLKNSDLKYAIAIIRHGARTPQFLTRNEVSEWNDCTYLNEFSVLRNNDTNRDSKNLQLLSKTFIPKSCNSSLSGLMWK</sequence>
<dbReference type="Proteomes" id="UP000187429">
    <property type="component" value="Unassembled WGS sequence"/>
</dbReference>
<accession>A0A1R1XSB7</accession>
<gene>
    <name evidence="2" type="ORF">AYI69_g7377</name>
</gene>
<dbReference type="AlphaFoldDB" id="A0A1R1XSB7"/>
<dbReference type="SUPFAM" id="SSF53254">
    <property type="entry name" value="Phosphoglycerate mutase-like"/>
    <property type="match status" value="1"/>
</dbReference>
<proteinExistence type="predicted"/>
<protein>
    <recommendedName>
        <fullName evidence="4">2-phosphoxylose phosphatase 1</fullName>
    </recommendedName>
</protein>
<evidence type="ECO:0000313" key="3">
    <source>
        <dbReference type="Proteomes" id="UP000187429"/>
    </source>
</evidence>
<keyword evidence="1" id="KW-0472">Membrane</keyword>
<name>A0A1R1XSB7_9FUNG</name>